<reference evidence="1 2" key="1">
    <citation type="journal article" date="2016" name="PLoS Pathog.">
        <title>Biosynthesis of antibiotic leucinostatins in bio-control fungus Purpureocillium lilacinum and their inhibition on phytophthora revealed by genome mining.</title>
        <authorList>
            <person name="Wang G."/>
            <person name="Liu Z."/>
            <person name="Lin R."/>
            <person name="Li E."/>
            <person name="Mao Z."/>
            <person name="Ling J."/>
            <person name="Yang Y."/>
            <person name="Yin W.B."/>
            <person name="Xie B."/>
        </authorList>
    </citation>
    <scope>NUCLEOTIDE SEQUENCE [LARGE SCALE GENOMIC DNA]</scope>
    <source>
        <strain evidence="1">170</strain>
    </source>
</reference>
<dbReference type="KEGG" id="pchm:VFPPC_18167"/>
<sequence>MVYTYFVVKFSPGSFRKSPNELKLRSIFEQRISSHPIASSPVVPASSPPYRLDIYRCRVETRHQGQLESDSIWCFLSPCTTHTLISTYRIVVFDV</sequence>
<organism evidence="1 2">
    <name type="scientific">Pochonia chlamydosporia 170</name>
    <dbReference type="NCBI Taxonomy" id="1380566"/>
    <lineage>
        <taxon>Eukaryota</taxon>
        <taxon>Fungi</taxon>
        <taxon>Dikarya</taxon>
        <taxon>Ascomycota</taxon>
        <taxon>Pezizomycotina</taxon>
        <taxon>Sordariomycetes</taxon>
        <taxon>Hypocreomycetidae</taxon>
        <taxon>Hypocreales</taxon>
        <taxon>Clavicipitaceae</taxon>
        <taxon>Pochonia</taxon>
    </lineage>
</organism>
<protein>
    <submittedName>
        <fullName evidence="1">Uncharacterized protein</fullName>
    </submittedName>
</protein>
<dbReference type="EMBL" id="LSBJ02000001">
    <property type="protein sequence ID" value="OWT43630.1"/>
    <property type="molecule type" value="Genomic_DNA"/>
</dbReference>
<evidence type="ECO:0000313" key="2">
    <source>
        <dbReference type="Proteomes" id="UP000078397"/>
    </source>
</evidence>
<dbReference type="GeneID" id="33937025"/>
<proteinExistence type="predicted"/>
<dbReference type="RefSeq" id="XP_022286033.1">
    <property type="nucleotide sequence ID" value="XM_022429820.1"/>
</dbReference>
<dbReference type="AlphaFoldDB" id="A0A219AS90"/>
<name>A0A219AS90_METCM</name>
<keyword evidence="2" id="KW-1185">Reference proteome</keyword>
<evidence type="ECO:0000313" key="1">
    <source>
        <dbReference type="EMBL" id="OWT43630.1"/>
    </source>
</evidence>
<comment type="caution">
    <text evidence="1">The sequence shown here is derived from an EMBL/GenBank/DDBJ whole genome shotgun (WGS) entry which is preliminary data.</text>
</comment>
<gene>
    <name evidence="1" type="ORF">VFPPC_18167</name>
</gene>
<dbReference type="Proteomes" id="UP000078397">
    <property type="component" value="Unassembled WGS sequence"/>
</dbReference>
<accession>A0A219AS90</accession>